<accession>A0A6I4THS2</accession>
<feature type="region of interest" description="Disordered" evidence="1">
    <location>
        <begin position="1"/>
        <end position="22"/>
    </location>
</feature>
<evidence type="ECO:0000313" key="2">
    <source>
        <dbReference type="EMBL" id="MXO76147.1"/>
    </source>
</evidence>
<dbReference type="Pfam" id="PF05930">
    <property type="entry name" value="Phage_AlpA"/>
    <property type="match status" value="1"/>
</dbReference>
<dbReference type="PANTHER" id="PTHR36154:SF1">
    <property type="entry name" value="DNA-BINDING TRANSCRIPTIONAL ACTIVATOR ALPA"/>
    <property type="match status" value="1"/>
</dbReference>
<dbReference type="AlphaFoldDB" id="A0A6I4THS2"/>
<keyword evidence="3" id="KW-1185">Reference proteome</keyword>
<comment type="caution">
    <text evidence="2">The sequence shown here is derived from an EMBL/GenBank/DDBJ whole genome shotgun (WGS) entry which is preliminary data.</text>
</comment>
<dbReference type="PANTHER" id="PTHR36154">
    <property type="entry name" value="DNA-BINDING TRANSCRIPTIONAL ACTIVATOR ALPA"/>
    <property type="match status" value="1"/>
</dbReference>
<sequence>MTAVPQSNDTAPPFAVTAPPPPPARLLRLPEVIARVGLKRSAIYQRMSEGRFPKSRSLGPKCAVWIEAEIDAWVQSVAAGSASSPQT</sequence>
<evidence type="ECO:0000313" key="3">
    <source>
        <dbReference type="Proteomes" id="UP000439522"/>
    </source>
</evidence>
<dbReference type="Gene3D" id="1.10.238.160">
    <property type="match status" value="1"/>
</dbReference>
<dbReference type="RefSeq" id="WP_160611954.1">
    <property type="nucleotide sequence ID" value="NZ_WTZA01000002.1"/>
</dbReference>
<name>A0A6I4THS2_9SPHN</name>
<reference evidence="2 3" key="1">
    <citation type="submission" date="2019-12" db="EMBL/GenBank/DDBJ databases">
        <title>Genomic-based taxomic classification of the family Erythrobacteraceae.</title>
        <authorList>
            <person name="Xu L."/>
        </authorList>
    </citation>
    <scope>NUCLEOTIDE SEQUENCE [LARGE SCALE GENOMIC DNA]</scope>
    <source>
        <strain evidence="2 3">100921-2</strain>
    </source>
</reference>
<evidence type="ECO:0000256" key="1">
    <source>
        <dbReference type="SAM" id="MobiDB-lite"/>
    </source>
</evidence>
<dbReference type="InterPro" id="IPR052931">
    <property type="entry name" value="Prophage_regulatory_activator"/>
</dbReference>
<dbReference type="OrthoDB" id="1525365at2"/>
<dbReference type="InterPro" id="IPR010260">
    <property type="entry name" value="AlpA"/>
</dbReference>
<gene>
    <name evidence="2" type="ORF">GRI40_13085</name>
</gene>
<protein>
    <submittedName>
        <fullName evidence="2">AlpA family phage regulatory protein</fullName>
    </submittedName>
</protein>
<dbReference type="EMBL" id="WTZA01000002">
    <property type="protein sequence ID" value="MXO76147.1"/>
    <property type="molecule type" value="Genomic_DNA"/>
</dbReference>
<proteinExistence type="predicted"/>
<organism evidence="2 3">
    <name type="scientific">Tsuneonella aeria</name>
    <dbReference type="NCBI Taxonomy" id="1837929"/>
    <lineage>
        <taxon>Bacteria</taxon>
        <taxon>Pseudomonadati</taxon>
        <taxon>Pseudomonadota</taxon>
        <taxon>Alphaproteobacteria</taxon>
        <taxon>Sphingomonadales</taxon>
        <taxon>Erythrobacteraceae</taxon>
        <taxon>Tsuneonella</taxon>
    </lineage>
</organism>
<dbReference type="Proteomes" id="UP000439522">
    <property type="component" value="Unassembled WGS sequence"/>
</dbReference>